<feature type="compositionally biased region" description="Basic and acidic residues" evidence="1">
    <location>
        <begin position="287"/>
        <end position="298"/>
    </location>
</feature>
<feature type="region of interest" description="Disordered" evidence="1">
    <location>
        <begin position="151"/>
        <end position="186"/>
    </location>
</feature>
<gene>
    <name evidence="2" type="ORF">MSPICULIGERA_LOCUS11686</name>
</gene>
<name>A0AA36G2B5_9BILA</name>
<accession>A0AA36G2B5</accession>
<protein>
    <submittedName>
        <fullName evidence="2">Uncharacterized protein</fullName>
    </submittedName>
</protein>
<proteinExistence type="predicted"/>
<dbReference type="Proteomes" id="UP001177023">
    <property type="component" value="Unassembled WGS sequence"/>
</dbReference>
<dbReference type="EMBL" id="CATQJA010002617">
    <property type="protein sequence ID" value="CAJ0573325.1"/>
    <property type="molecule type" value="Genomic_DNA"/>
</dbReference>
<feature type="region of interest" description="Disordered" evidence="1">
    <location>
        <begin position="207"/>
        <end position="325"/>
    </location>
</feature>
<sequence>MGESTTHCQDEKEYCYNISVRGLVIFDVVKGGSSDPIPVPVNVFSSPDSPVECEVCQAFQAQADEAAAEAELPEFERLEQCIQNCSTRTLLRQKTLPKSPTSPDFGAGRREDVDASKLNASALVKRQTVSDFRAKMGPAAAMSSDCRAERLGNVGTTNRATPKPTKSQTVPDLEPKKLPKSPATRDFSAERFEDVDHANLATPKLVKSQTVPDLEPKNAALPPRVPTRRPPTATVTPKKLEKCQTMPNLQSTTAESTKGPMLREKTDPASGVAQKNHEKSGTLPKSASERQIHLEKAAPKRAVTPVPSGAPRKNSLRPDRPEKWPKTSRIAGLAAVKRKEEPMKVVKTVEPPTTECTHRRPLYREACIDISTEEETFKPVKGRGMPVKVFSTSTAKPTVVDLGCAEDFELYARLVMPTLRPKQILMEDLSEEFLLILVRAITSCGWAGIDHVEVKDTWKTMSPLTRAKVLAATRSRRMSIRAADEVVNRREWDVGPLVGWASPQSYSKHAYSVL</sequence>
<evidence type="ECO:0000313" key="3">
    <source>
        <dbReference type="Proteomes" id="UP001177023"/>
    </source>
</evidence>
<dbReference type="AlphaFoldDB" id="A0AA36G2B5"/>
<comment type="caution">
    <text evidence="2">The sequence shown here is derived from an EMBL/GenBank/DDBJ whole genome shotgun (WGS) entry which is preliminary data.</text>
</comment>
<evidence type="ECO:0000313" key="2">
    <source>
        <dbReference type="EMBL" id="CAJ0573325.1"/>
    </source>
</evidence>
<feature type="non-terminal residue" evidence="2">
    <location>
        <position position="514"/>
    </location>
</feature>
<evidence type="ECO:0000256" key="1">
    <source>
        <dbReference type="SAM" id="MobiDB-lite"/>
    </source>
</evidence>
<reference evidence="2" key="1">
    <citation type="submission" date="2023-06" db="EMBL/GenBank/DDBJ databases">
        <authorList>
            <person name="Delattre M."/>
        </authorList>
    </citation>
    <scope>NUCLEOTIDE SEQUENCE</scope>
    <source>
        <strain evidence="2">AF72</strain>
    </source>
</reference>
<feature type="compositionally biased region" description="Polar residues" evidence="1">
    <location>
        <begin position="245"/>
        <end position="256"/>
    </location>
</feature>
<organism evidence="2 3">
    <name type="scientific">Mesorhabditis spiculigera</name>
    <dbReference type="NCBI Taxonomy" id="96644"/>
    <lineage>
        <taxon>Eukaryota</taxon>
        <taxon>Metazoa</taxon>
        <taxon>Ecdysozoa</taxon>
        <taxon>Nematoda</taxon>
        <taxon>Chromadorea</taxon>
        <taxon>Rhabditida</taxon>
        <taxon>Rhabditina</taxon>
        <taxon>Rhabditomorpha</taxon>
        <taxon>Rhabditoidea</taxon>
        <taxon>Rhabditidae</taxon>
        <taxon>Mesorhabditinae</taxon>
        <taxon>Mesorhabditis</taxon>
    </lineage>
</organism>
<feature type="compositionally biased region" description="Basic and acidic residues" evidence="1">
    <location>
        <begin position="316"/>
        <end position="325"/>
    </location>
</feature>
<feature type="compositionally biased region" description="Polar residues" evidence="1">
    <location>
        <begin position="154"/>
        <end position="170"/>
    </location>
</feature>
<keyword evidence="3" id="KW-1185">Reference proteome</keyword>